<reference evidence="3 4" key="1">
    <citation type="submission" date="2019-01" db="EMBL/GenBank/DDBJ databases">
        <authorList>
            <person name="Chen W.-M."/>
        </authorList>
    </citation>
    <scope>NUCLEOTIDE SEQUENCE [LARGE SCALE GENOMIC DNA]</scope>
    <source>
        <strain evidence="3 4">CCP-6</strain>
    </source>
</reference>
<gene>
    <name evidence="3" type="ORF">EOD42_16400</name>
</gene>
<keyword evidence="3" id="KW-0413">Isomerase</keyword>
<dbReference type="InterPro" id="IPR001753">
    <property type="entry name" value="Enoyl-CoA_hydra/iso"/>
</dbReference>
<evidence type="ECO:0000256" key="2">
    <source>
        <dbReference type="ARBA" id="ARBA00023239"/>
    </source>
</evidence>
<dbReference type="CDD" id="cd06558">
    <property type="entry name" value="crotonase-like"/>
    <property type="match status" value="1"/>
</dbReference>
<dbReference type="Proteomes" id="UP000282957">
    <property type="component" value="Unassembled WGS sequence"/>
</dbReference>
<dbReference type="GO" id="GO:0016853">
    <property type="term" value="F:isomerase activity"/>
    <property type="evidence" value="ECO:0007669"/>
    <property type="project" value="UniProtKB-KW"/>
</dbReference>
<dbReference type="InterPro" id="IPR029045">
    <property type="entry name" value="ClpP/crotonase-like_dom_sf"/>
</dbReference>
<keyword evidence="4" id="KW-1185">Reference proteome</keyword>
<proteinExistence type="predicted"/>
<accession>A0A437ME10</accession>
<sequence>MYTLTLNRPDRGNALGADLVADIDAAFDQALAAGARLVVLRGAGKHFCTGLDLSDLETVTEGDLALRILRIELLLQKIHAAPVTTMAIAGGRVFGAGADLFAVCDHRVALTGSSFAFPGPAFGLVLGTGRLAGLVGGTAARHLLLAGAAVPAARALELGLATEVTETPDTAPALAAATRLEAATVAALHRRTRTADDAADLAALAASLARPGLLQRVKEYRERVMASR</sequence>
<protein>
    <submittedName>
        <fullName evidence="3">Enoyl-CoA hydratase/isomerase family protein</fullName>
    </submittedName>
</protein>
<name>A0A437ME10_9PROT</name>
<keyword evidence="1" id="KW-0443">Lipid metabolism</keyword>
<dbReference type="Pfam" id="PF00378">
    <property type="entry name" value="ECH_1"/>
    <property type="match status" value="1"/>
</dbReference>
<organism evidence="3 4">
    <name type="scientific">Rhodovarius crocodyli</name>
    <dbReference type="NCBI Taxonomy" id="1979269"/>
    <lineage>
        <taxon>Bacteria</taxon>
        <taxon>Pseudomonadati</taxon>
        <taxon>Pseudomonadota</taxon>
        <taxon>Alphaproteobacteria</taxon>
        <taxon>Acetobacterales</taxon>
        <taxon>Roseomonadaceae</taxon>
        <taxon>Rhodovarius</taxon>
    </lineage>
</organism>
<dbReference type="PANTHER" id="PTHR11941">
    <property type="entry name" value="ENOYL-COA HYDRATASE-RELATED"/>
    <property type="match status" value="1"/>
</dbReference>
<dbReference type="Gene3D" id="3.90.226.10">
    <property type="entry name" value="2-enoyl-CoA Hydratase, Chain A, domain 1"/>
    <property type="match status" value="1"/>
</dbReference>
<dbReference type="PANTHER" id="PTHR11941:SF169">
    <property type="entry name" value="(7AS)-7A-METHYL-1,5-DIOXO-2,3,5,6,7,7A-HEXAHYDRO-1H-INDENE-CARBOXYL-COA HYDROLASE"/>
    <property type="match status" value="1"/>
</dbReference>
<dbReference type="EMBL" id="SACL01000005">
    <property type="protein sequence ID" value="RVT95836.1"/>
    <property type="molecule type" value="Genomic_DNA"/>
</dbReference>
<evidence type="ECO:0000313" key="3">
    <source>
        <dbReference type="EMBL" id="RVT95836.1"/>
    </source>
</evidence>
<dbReference type="AlphaFoldDB" id="A0A437ME10"/>
<dbReference type="GO" id="GO:0006635">
    <property type="term" value="P:fatty acid beta-oxidation"/>
    <property type="evidence" value="ECO:0007669"/>
    <property type="project" value="TreeGrafter"/>
</dbReference>
<keyword evidence="2" id="KW-0456">Lyase</keyword>
<dbReference type="SUPFAM" id="SSF52096">
    <property type="entry name" value="ClpP/crotonase"/>
    <property type="match status" value="1"/>
</dbReference>
<evidence type="ECO:0000313" key="4">
    <source>
        <dbReference type="Proteomes" id="UP000282957"/>
    </source>
</evidence>
<evidence type="ECO:0000256" key="1">
    <source>
        <dbReference type="ARBA" id="ARBA00023098"/>
    </source>
</evidence>
<dbReference type="GO" id="GO:0016829">
    <property type="term" value="F:lyase activity"/>
    <property type="evidence" value="ECO:0007669"/>
    <property type="project" value="UniProtKB-KW"/>
</dbReference>
<dbReference type="OrthoDB" id="7271016at2"/>
<comment type="caution">
    <text evidence="3">The sequence shown here is derived from an EMBL/GenBank/DDBJ whole genome shotgun (WGS) entry which is preliminary data.</text>
</comment>